<evidence type="ECO:0000259" key="3">
    <source>
        <dbReference type="PROSITE" id="PS50977"/>
    </source>
</evidence>
<evidence type="ECO:0000313" key="4">
    <source>
        <dbReference type="EMBL" id="MTD53813.1"/>
    </source>
</evidence>
<dbReference type="RefSeq" id="WP_154756030.1">
    <property type="nucleotide sequence ID" value="NZ_WMBA01000007.1"/>
</dbReference>
<proteinExistence type="predicted"/>
<keyword evidence="1 2" id="KW-0238">DNA-binding</keyword>
<dbReference type="InterPro" id="IPR001647">
    <property type="entry name" value="HTH_TetR"/>
</dbReference>
<dbReference type="InterPro" id="IPR050624">
    <property type="entry name" value="HTH-type_Tx_Regulator"/>
</dbReference>
<dbReference type="PANTHER" id="PTHR43479">
    <property type="entry name" value="ACREF/ENVCD OPERON REPRESSOR-RELATED"/>
    <property type="match status" value="1"/>
</dbReference>
<comment type="caution">
    <text evidence="4">The sequence shown here is derived from an EMBL/GenBank/DDBJ whole genome shotgun (WGS) entry which is preliminary data.</text>
</comment>
<dbReference type="InterPro" id="IPR009057">
    <property type="entry name" value="Homeodomain-like_sf"/>
</dbReference>
<dbReference type="SUPFAM" id="SSF46689">
    <property type="entry name" value="Homeodomain-like"/>
    <property type="match status" value="1"/>
</dbReference>
<dbReference type="Gene3D" id="1.10.357.10">
    <property type="entry name" value="Tetracycline Repressor, domain 2"/>
    <property type="match status" value="1"/>
</dbReference>
<dbReference type="Proteomes" id="UP000440096">
    <property type="component" value="Unassembled WGS sequence"/>
</dbReference>
<dbReference type="Pfam" id="PF14278">
    <property type="entry name" value="TetR_C_8"/>
    <property type="match status" value="1"/>
</dbReference>
<evidence type="ECO:0000256" key="2">
    <source>
        <dbReference type="PROSITE-ProRule" id="PRU00335"/>
    </source>
</evidence>
<dbReference type="InterPro" id="IPR039532">
    <property type="entry name" value="TetR_C_Firmicutes"/>
</dbReference>
<feature type="DNA-binding region" description="H-T-H motif" evidence="2">
    <location>
        <begin position="47"/>
        <end position="66"/>
    </location>
</feature>
<dbReference type="PROSITE" id="PS50977">
    <property type="entry name" value="HTH_TETR_2"/>
    <property type="match status" value="1"/>
</dbReference>
<dbReference type="Pfam" id="PF00440">
    <property type="entry name" value="TetR_N"/>
    <property type="match status" value="1"/>
</dbReference>
<sequence>MTGKPAPLSTIEDVRRNMSRSQATRVARTRQAIFEAVASIDDEAAVTVGEVVRRAGISRAAFYTHFSGLDELAIAIMRDMVQTVSALHHEARGTTYASWREASVAMLRRTVDHMVQNRRLYLSVLEMPGSSGAFDAAVVELAGSIVAAFERMADVLDQKDVEDMARFIASGTLTMIIHWMRTNPSMPVDEMVARLISFFPNVER</sequence>
<organism evidence="4 5">
    <name type="scientific">Amycolatopsis pithecellobii</name>
    <dbReference type="NCBI Taxonomy" id="664692"/>
    <lineage>
        <taxon>Bacteria</taxon>
        <taxon>Bacillati</taxon>
        <taxon>Actinomycetota</taxon>
        <taxon>Actinomycetes</taxon>
        <taxon>Pseudonocardiales</taxon>
        <taxon>Pseudonocardiaceae</taxon>
        <taxon>Amycolatopsis</taxon>
    </lineage>
</organism>
<accession>A0A6N7YY41</accession>
<dbReference type="PANTHER" id="PTHR43479:SF11">
    <property type="entry name" value="ACREF_ENVCD OPERON REPRESSOR-RELATED"/>
    <property type="match status" value="1"/>
</dbReference>
<name>A0A6N7YY41_9PSEU</name>
<reference evidence="4 5" key="1">
    <citation type="submission" date="2019-11" db="EMBL/GenBank/DDBJ databases">
        <title>Draft genome of Amycolatopsis RM579.</title>
        <authorList>
            <person name="Duangmal K."/>
            <person name="Mingma R."/>
        </authorList>
    </citation>
    <scope>NUCLEOTIDE SEQUENCE [LARGE SCALE GENOMIC DNA]</scope>
    <source>
        <strain evidence="4 5">RM579</strain>
    </source>
</reference>
<feature type="domain" description="HTH tetR-type" evidence="3">
    <location>
        <begin position="23"/>
        <end position="84"/>
    </location>
</feature>
<gene>
    <name evidence="4" type="ORF">GKO32_07420</name>
</gene>
<evidence type="ECO:0000313" key="5">
    <source>
        <dbReference type="Proteomes" id="UP000440096"/>
    </source>
</evidence>
<keyword evidence="5" id="KW-1185">Reference proteome</keyword>
<dbReference type="GO" id="GO:0003677">
    <property type="term" value="F:DNA binding"/>
    <property type="evidence" value="ECO:0007669"/>
    <property type="project" value="UniProtKB-UniRule"/>
</dbReference>
<protein>
    <submittedName>
        <fullName evidence="4">TetR family transcriptional regulator</fullName>
    </submittedName>
</protein>
<dbReference type="OrthoDB" id="5242485at2"/>
<dbReference type="EMBL" id="WMBA01000007">
    <property type="protein sequence ID" value="MTD53813.1"/>
    <property type="molecule type" value="Genomic_DNA"/>
</dbReference>
<evidence type="ECO:0000256" key="1">
    <source>
        <dbReference type="ARBA" id="ARBA00023125"/>
    </source>
</evidence>
<dbReference type="AlphaFoldDB" id="A0A6N7YY41"/>